<name>A0ABR1TUN1_9PEZI</name>
<dbReference type="Pfam" id="PF11735">
    <property type="entry name" value="CAP59_mtransfer"/>
    <property type="match status" value="1"/>
</dbReference>
<comment type="caution">
    <text evidence="2">The sequence shown here is derived from an EMBL/GenBank/DDBJ whole genome shotgun (WGS) entry which is preliminary data.</text>
</comment>
<keyword evidence="1" id="KW-1133">Transmembrane helix</keyword>
<keyword evidence="1" id="KW-0472">Membrane</keyword>
<dbReference type="Proteomes" id="UP001480595">
    <property type="component" value="Unassembled WGS sequence"/>
</dbReference>
<sequence>MIVTYRRFRRTYLRRILYVLVFFFLVDAIHLINSRPDTQRSTLKPRAAVHQSANNSVFLVSVHRNTEKIQREAWNEAVLGLVDYLGAPNVHFSAEGLDARGVTNDISLGMTVWEQLDEIDARPDPTAPREPGWIWNAPEDQFELRRIPYLSRVRNQAMAPLKQLEEQGRRFDKVLWLNDVVFDTQDIVTLFETRDGDYAAVCSMDFKAPPLYYDTFALRDDMGLKTGSLYWPWFQSPVSKDAALHNEPIPVVSCWNGIVVFDSAPYYANPPLQFRGIDDSLADLHLEGSECCLIHADNYLSSQKGVWLNPNVRVGYNVKAYNKIKKAYFPGAFWTVVGAWANRIGQPPRYEPGEACLINEMQIMWSNGWKHL</sequence>
<dbReference type="InterPro" id="IPR021047">
    <property type="entry name" value="Mannosyltransferase_CMT1"/>
</dbReference>
<evidence type="ECO:0000256" key="1">
    <source>
        <dbReference type="SAM" id="Phobius"/>
    </source>
</evidence>
<protein>
    <submittedName>
        <fullName evidence="2">Polysaccharide export protein</fullName>
    </submittedName>
</protein>
<dbReference type="EMBL" id="JAQQWL010000011">
    <property type="protein sequence ID" value="KAK8050356.1"/>
    <property type="molecule type" value="Genomic_DNA"/>
</dbReference>
<evidence type="ECO:0000313" key="2">
    <source>
        <dbReference type="EMBL" id="KAK8050356.1"/>
    </source>
</evidence>
<proteinExistence type="predicted"/>
<gene>
    <name evidence="2" type="ORF">PG994_012086</name>
</gene>
<feature type="transmembrane region" description="Helical" evidence="1">
    <location>
        <begin position="12"/>
        <end position="32"/>
    </location>
</feature>
<organism evidence="2 3">
    <name type="scientific">Apiospora phragmitis</name>
    <dbReference type="NCBI Taxonomy" id="2905665"/>
    <lineage>
        <taxon>Eukaryota</taxon>
        <taxon>Fungi</taxon>
        <taxon>Dikarya</taxon>
        <taxon>Ascomycota</taxon>
        <taxon>Pezizomycotina</taxon>
        <taxon>Sordariomycetes</taxon>
        <taxon>Xylariomycetidae</taxon>
        <taxon>Amphisphaeriales</taxon>
        <taxon>Apiosporaceae</taxon>
        <taxon>Apiospora</taxon>
    </lineage>
</organism>
<accession>A0ABR1TUN1</accession>
<reference evidence="2 3" key="1">
    <citation type="submission" date="2023-01" db="EMBL/GenBank/DDBJ databases">
        <title>Analysis of 21 Apiospora genomes using comparative genomics revels a genus with tremendous synthesis potential of carbohydrate active enzymes and secondary metabolites.</title>
        <authorList>
            <person name="Sorensen T."/>
        </authorList>
    </citation>
    <scope>NUCLEOTIDE SEQUENCE [LARGE SCALE GENOMIC DNA]</scope>
    <source>
        <strain evidence="2 3">CBS 135458</strain>
    </source>
</reference>
<keyword evidence="3" id="KW-1185">Reference proteome</keyword>
<keyword evidence="1" id="KW-0812">Transmembrane</keyword>
<dbReference type="RefSeq" id="XP_066712605.1">
    <property type="nucleotide sequence ID" value="XM_066863495.1"/>
</dbReference>
<dbReference type="GeneID" id="92096558"/>
<dbReference type="PANTHER" id="PTHR34144:SF7">
    <property type="entry name" value="EXPORT PROTEIN (CAP59), PUTATIVE (AFU_ORTHOLOGUE AFUA_7G05020)-RELATED"/>
    <property type="match status" value="1"/>
</dbReference>
<dbReference type="PANTHER" id="PTHR34144">
    <property type="entry name" value="CHROMOSOME 8, WHOLE GENOME SHOTGUN SEQUENCE"/>
    <property type="match status" value="1"/>
</dbReference>
<evidence type="ECO:0000313" key="3">
    <source>
        <dbReference type="Proteomes" id="UP001480595"/>
    </source>
</evidence>